<gene>
    <name evidence="1" type="ORF">B0H16DRAFT_1423922</name>
</gene>
<sequence>MDSNAALRAEFHALSLSISRQKLLLNEMQARLKNLQAQLDSVVYPVLTLPPEIISEIFVHCLPDKRKLDVVNPDEAPLLLMHVCSPWRQIAIATPQLWSTFEFTGTKKSFNIVDIAETWFNRASKRELSVKLHGALVGTTDLARFLPILQRHTQEMRSLEISLHWAQLTLIDSPLDCVRLQKVTIEVLGGAPGNSPLMFANVSLLREVSLGGLPISCVALPWSRITKFTGARFRIAECLEALRAMPNLMECAFATTWNALDAVALSHQHIQHLTLFRSEAGAEEADCPQLLGFVTLPALKALVVGGVFDFEDALDSFLSRSAVQLQKLIVHPPGHDHRPVKLRLSDPFFALGLVELQIYGPNKDFVADLLDLLAEDANKLPRLQGLFFRGCESRNAAGALLEKAAIPITKRRHLTGCTQLQSFHVVSKTDAELFTSTSHLENLAPYRKLKESGMDIYIGTEDASDV</sequence>
<dbReference type="EMBL" id="JARKIB010000100">
    <property type="protein sequence ID" value="KAJ7741012.1"/>
    <property type="molecule type" value="Genomic_DNA"/>
</dbReference>
<name>A0AAD7IE17_9AGAR</name>
<evidence type="ECO:0000313" key="2">
    <source>
        <dbReference type="Proteomes" id="UP001215598"/>
    </source>
</evidence>
<dbReference type="Gene3D" id="1.20.1280.50">
    <property type="match status" value="1"/>
</dbReference>
<organism evidence="1 2">
    <name type="scientific">Mycena metata</name>
    <dbReference type="NCBI Taxonomy" id="1033252"/>
    <lineage>
        <taxon>Eukaryota</taxon>
        <taxon>Fungi</taxon>
        <taxon>Dikarya</taxon>
        <taxon>Basidiomycota</taxon>
        <taxon>Agaricomycotina</taxon>
        <taxon>Agaricomycetes</taxon>
        <taxon>Agaricomycetidae</taxon>
        <taxon>Agaricales</taxon>
        <taxon>Marasmiineae</taxon>
        <taxon>Mycenaceae</taxon>
        <taxon>Mycena</taxon>
    </lineage>
</organism>
<dbReference type="Proteomes" id="UP001215598">
    <property type="component" value="Unassembled WGS sequence"/>
</dbReference>
<dbReference type="AlphaFoldDB" id="A0AAD7IE17"/>
<evidence type="ECO:0008006" key="3">
    <source>
        <dbReference type="Google" id="ProtNLM"/>
    </source>
</evidence>
<reference evidence="1" key="1">
    <citation type="submission" date="2023-03" db="EMBL/GenBank/DDBJ databases">
        <title>Massive genome expansion in bonnet fungi (Mycena s.s.) driven by repeated elements and novel gene families across ecological guilds.</title>
        <authorList>
            <consortium name="Lawrence Berkeley National Laboratory"/>
            <person name="Harder C.B."/>
            <person name="Miyauchi S."/>
            <person name="Viragh M."/>
            <person name="Kuo A."/>
            <person name="Thoen E."/>
            <person name="Andreopoulos B."/>
            <person name="Lu D."/>
            <person name="Skrede I."/>
            <person name="Drula E."/>
            <person name="Henrissat B."/>
            <person name="Morin E."/>
            <person name="Kohler A."/>
            <person name="Barry K."/>
            <person name="LaButti K."/>
            <person name="Morin E."/>
            <person name="Salamov A."/>
            <person name="Lipzen A."/>
            <person name="Mereny Z."/>
            <person name="Hegedus B."/>
            <person name="Baldrian P."/>
            <person name="Stursova M."/>
            <person name="Weitz H."/>
            <person name="Taylor A."/>
            <person name="Grigoriev I.V."/>
            <person name="Nagy L.G."/>
            <person name="Martin F."/>
            <person name="Kauserud H."/>
        </authorList>
    </citation>
    <scope>NUCLEOTIDE SEQUENCE</scope>
    <source>
        <strain evidence="1">CBHHK182m</strain>
    </source>
</reference>
<evidence type="ECO:0000313" key="1">
    <source>
        <dbReference type="EMBL" id="KAJ7741012.1"/>
    </source>
</evidence>
<accession>A0AAD7IE17</accession>
<proteinExistence type="predicted"/>
<comment type="caution">
    <text evidence="1">The sequence shown here is derived from an EMBL/GenBank/DDBJ whole genome shotgun (WGS) entry which is preliminary data.</text>
</comment>
<keyword evidence="2" id="KW-1185">Reference proteome</keyword>
<protein>
    <recommendedName>
        <fullName evidence="3">F-box domain-containing protein</fullName>
    </recommendedName>
</protein>